<dbReference type="InterPro" id="IPR038156">
    <property type="entry name" value="PCS_N_sf"/>
</dbReference>
<dbReference type="Proteomes" id="UP000887566">
    <property type="component" value="Unplaced"/>
</dbReference>
<keyword evidence="6" id="KW-1133">Transmembrane helix</keyword>
<dbReference type="GO" id="GO:0046938">
    <property type="term" value="P:phytochelatin biosynthetic process"/>
    <property type="evidence" value="ECO:0007669"/>
    <property type="project" value="InterPro"/>
</dbReference>
<keyword evidence="2" id="KW-0104">Cadmium</keyword>
<evidence type="ECO:0000313" key="8">
    <source>
        <dbReference type="Proteomes" id="UP000887566"/>
    </source>
</evidence>
<evidence type="ECO:0000256" key="4">
    <source>
        <dbReference type="ARBA" id="ARBA00022723"/>
    </source>
</evidence>
<dbReference type="SUPFAM" id="SSF54001">
    <property type="entry name" value="Cysteine proteinases"/>
    <property type="match status" value="1"/>
</dbReference>
<protein>
    <recommendedName>
        <fullName evidence="1">glutathione gamma-glutamylcysteinyltransferase</fullName>
        <ecNumber evidence="1">2.3.2.15</ecNumber>
    </recommendedName>
</protein>
<dbReference type="InterPro" id="IPR007719">
    <property type="entry name" value="PCS_N"/>
</dbReference>
<name>A0A914XMC2_9BILA</name>
<keyword evidence="3" id="KW-0808">Transferase</keyword>
<dbReference type="Gene3D" id="1.10.287.70">
    <property type="match status" value="1"/>
</dbReference>
<evidence type="ECO:0000259" key="7">
    <source>
        <dbReference type="PROSITE" id="PS51443"/>
    </source>
</evidence>
<dbReference type="AlphaFoldDB" id="A0A914XMC2"/>
<proteinExistence type="predicted"/>
<evidence type="ECO:0000256" key="2">
    <source>
        <dbReference type="ARBA" id="ARBA00022539"/>
    </source>
</evidence>
<dbReference type="EC" id="2.3.2.15" evidence="1"/>
<dbReference type="GO" id="GO:0010038">
    <property type="term" value="P:response to metal ion"/>
    <property type="evidence" value="ECO:0007669"/>
    <property type="project" value="InterPro"/>
</dbReference>
<sequence length="695" mass="78733">MNRSKQRAKDRLASIHDNDQATTAKEEREREDNRFLMNPSTIVSTDALPRSQTLAFLSAPFIQKNRRVLANRRASLALFTLSRGRLLASRVTCRRRRRISPSTTPELCSLLPTTIRPSVTTVRRSKMIYTEPELDSTPNKKKCSCNSASVLKFMFSEGGLAIVILLYIVGGGLLFRAIESSGEREAVTATYKKALEIENIKQELIEYFTTKSIEWKSLNFSMVIAEYDNELKTKYQDVIADAVQNYSYDGTVRDPAVHAYGWELFRFLSALCTAGILVCFAQSAAVIDWPDLSRRTGDDGCRTDPNVEPKSDEPVIHFSSSEGRMLLKRTLNSPYGESFYKLVQNYKTQEEKTFCGLSSLSMAITTLEVDTEYYGKPWEFQEKQLACCPTADVIRRQGITFSDFVCLASINGLFALGTHGNSTDGLQNFRQTIMAATSSKERVMAVNYNRRLLGFYHGHLSTIGAYDCATDRALIFEVQRYEFEPQWVKLSALYTALSDADTTSKEPRGYAVFARETTRRPTLLNQILVTFRSRQGSRDKEAVRKAVREWKRWLAEPVTSEQTLLEDAAQQLRTSMGALPFCCVTRNFCAVNQTGDDGDKCGRMDASLTESFCSTLLQTDTYKAISARSNRTMSEDQLLAALFIVWPYATTSQKPYREASVGRRVQSEWTNGTMQFWEMVKESRDQLAQIIQQYQ</sequence>
<evidence type="ECO:0000256" key="1">
    <source>
        <dbReference type="ARBA" id="ARBA00012468"/>
    </source>
</evidence>
<accession>A0A914XMC2</accession>
<dbReference type="Gene3D" id="3.90.70.30">
    <property type="entry name" value="Phytochelatin synthase, N-terminal domain"/>
    <property type="match status" value="1"/>
</dbReference>
<evidence type="ECO:0000256" key="6">
    <source>
        <dbReference type="SAM" id="Phobius"/>
    </source>
</evidence>
<keyword evidence="8" id="KW-1185">Reference proteome</keyword>
<evidence type="ECO:0000256" key="5">
    <source>
        <dbReference type="SAM" id="MobiDB-lite"/>
    </source>
</evidence>
<keyword evidence="6" id="KW-0472">Membrane</keyword>
<dbReference type="Pfam" id="PF05023">
    <property type="entry name" value="Phytochelatin"/>
    <property type="match status" value="1"/>
</dbReference>
<feature type="region of interest" description="Disordered" evidence="5">
    <location>
        <begin position="1"/>
        <end position="32"/>
    </location>
</feature>
<dbReference type="GO" id="GO:0046872">
    <property type="term" value="F:metal ion binding"/>
    <property type="evidence" value="ECO:0007669"/>
    <property type="project" value="UniProtKB-KW"/>
</dbReference>
<dbReference type="WBParaSite" id="PSAMB.scaffold8size148366.g124.t1">
    <property type="protein sequence ID" value="PSAMB.scaffold8size148366.g124.t1"/>
    <property type="gene ID" value="PSAMB.scaffold8size148366.g124"/>
</dbReference>
<dbReference type="InterPro" id="IPR040409">
    <property type="entry name" value="PCS-like"/>
</dbReference>
<reference evidence="9" key="1">
    <citation type="submission" date="2022-11" db="UniProtKB">
        <authorList>
            <consortium name="WormBaseParasite"/>
        </authorList>
    </citation>
    <scope>IDENTIFICATION</scope>
</reference>
<feature type="compositionally biased region" description="Basic and acidic residues" evidence="5">
    <location>
        <begin position="7"/>
        <end position="32"/>
    </location>
</feature>
<keyword evidence="4" id="KW-0479">Metal-binding</keyword>
<evidence type="ECO:0000313" key="9">
    <source>
        <dbReference type="WBParaSite" id="PSAMB.scaffold8size148366.g124.t1"/>
    </source>
</evidence>
<evidence type="ECO:0000256" key="3">
    <source>
        <dbReference type="ARBA" id="ARBA00022679"/>
    </source>
</evidence>
<feature type="transmembrane region" description="Helical" evidence="6">
    <location>
        <begin position="159"/>
        <end position="178"/>
    </location>
</feature>
<dbReference type="PANTHER" id="PTHR33447">
    <property type="entry name" value="GLUTATHIONE GAMMA-GLUTAMYLCYSTEINYLTRANSFERASE"/>
    <property type="match status" value="1"/>
</dbReference>
<dbReference type="GO" id="GO:0016756">
    <property type="term" value="F:glutathione gamma-glutamylcysteinyltransferase activity"/>
    <property type="evidence" value="ECO:0007669"/>
    <property type="project" value="UniProtKB-EC"/>
</dbReference>
<keyword evidence="6" id="KW-0812">Transmembrane</keyword>
<organism evidence="8 9">
    <name type="scientific">Plectus sambesii</name>
    <dbReference type="NCBI Taxonomy" id="2011161"/>
    <lineage>
        <taxon>Eukaryota</taxon>
        <taxon>Metazoa</taxon>
        <taxon>Ecdysozoa</taxon>
        <taxon>Nematoda</taxon>
        <taxon>Chromadorea</taxon>
        <taxon>Plectida</taxon>
        <taxon>Plectina</taxon>
        <taxon>Plectoidea</taxon>
        <taxon>Plectidae</taxon>
        <taxon>Plectus</taxon>
    </lineage>
</organism>
<dbReference type="PROSITE" id="PS51443">
    <property type="entry name" value="PCS"/>
    <property type="match status" value="1"/>
</dbReference>
<feature type="domain" description="Peptidase C83" evidence="7">
    <location>
        <begin position="300"/>
        <end position="518"/>
    </location>
</feature>
<dbReference type="InterPro" id="IPR038765">
    <property type="entry name" value="Papain-like_cys_pep_sf"/>
</dbReference>